<dbReference type="AlphaFoldDB" id="A0A1I3CZL8"/>
<dbReference type="RefSeq" id="WP_092858236.1">
    <property type="nucleotide sequence ID" value="NZ_FOQH01000002.1"/>
</dbReference>
<reference evidence="1 2" key="1">
    <citation type="submission" date="2016-10" db="EMBL/GenBank/DDBJ databases">
        <authorList>
            <person name="de Groot N.N."/>
        </authorList>
    </citation>
    <scope>NUCLEOTIDE SEQUENCE [LARGE SCALE GENOMIC DNA]</scope>
    <source>
        <strain evidence="1 2">CGMCC 1.11030</strain>
    </source>
</reference>
<sequence>MRDLASIPPEGEPGAIVLARVEGRFWLLAGEAHLDALLANRPGYPTPVRCLRFEGDSDMRRFLHARGAAGEALWGIHPAIVARLERNDELAWIDLDGGEG</sequence>
<accession>A0A1I3CZL8</accession>
<name>A0A1I3CZL8_9RHOB</name>
<protein>
    <submittedName>
        <fullName evidence="1">Uncharacterized protein</fullName>
    </submittedName>
</protein>
<evidence type="ECO:0000313" key="2">
    <source>
        <dbReference type="Proteomes" id="UP000199377"/>
    </source>
</evidence>
<dbReference type="OrthoDB" id="7869248at2"/>
<keyword evidence="2" id="KW-1185">Reference proteome</keyword>
<gene>
    <name evidence="1" type="ORF">SAMN05216258_102296</name>
</gene>
<organism evidence="1 2">
    <name type="scientific">Albimonas pacifica</name>
    <dbReference type="NCBI Taxonomy" id="1114924"/>
    <lineage>
        <taxon>Bacteria</taxon>
        <taxon>Pseudomonadati</taxon>
        <taxon>Pseudomonadota</taxon>
        <taxon>Alphaproteobacteria</taxon>
        <taxon>Rhodobacterales</taxon>
        <taxon>Paracoccaceae</taxon>
        <taxon>Albimonas</taxon>
    </lineage>
</organism>
<dbReference type="STRING" id="1114924.SAMN05216258_102296"/>
<evidence type="ECO:0000313" key="1">
    <source>
        <dbReference type="EMBL" id="SFH79818.1"/>
    </source>
</evidence>
<dbReference type="Proteomes" id="UP000199377">
    <property type="component" value="Unassembled WGS sequence"/>
</dbReference>
<proteinExistence type="predicted"/>
<dbReference type="EMBL" id="FOQH01000002">
    <property type="protein sequence ID" value="SFH79818.1"/>
    <property type="molecule type" value="Genomic_DNA"/>
</dbReference>